<feature type="transmembrane region" description="Helical" evidence="1">
    <location>
        <begin position="31"/>
        <end position="54"/>
    </location>
</feature>
<reference evidence="2" key="1">
    <citation type="submission" date="2014-09" db="EMBL/GenBank/DDBJ databases">
        <authorList>
            <person name="Magalhaes I.L.F."/>
            <person name="Oliveira U."/>
            <person name="Santos F.R."/>
            <person name="Vidigal T.H.D.A."/>
            <person name="Brescovit A.D."/>
            <person name="Santos A.J."/>
        </authorList>
    </citation>
    <scope>NUCLEOTIDE SEQUENCE</scope>
    <source>
        <tissue evidence="2">Shoot tissue taken approximately 20 cm above the soil surface</tissue>
    </source>
</reference>
<sequence length="55" mass="6630">MHSTCCTEFFTALFIALMHKNKSIWKRTSRLGSISTIYINLFLLYMWLITLLFYF</sequence>
<evidence type="ECO:0000313" key="2">
    <source>
        <dbReference type="EMBL" id="JAD98484.1"/>
    </source>
</evidence>
<dbReference type="EMBL" id="GBRH01199411">
    <property type="protein sequence ID" value="JAD98484.1"/>
    <property type="molecule type" value="Transcribed_RNA"/>
</dbReference>
<accession>A0A0A9ECK6</accession>
<keyword evidence="1" id="KW-0812">Transmembrane</keyword>
<organism evidence="2">
    <name type="scientific">Arundo donax</name>
    <name type="common">Giant reed</name>
    <name type="synonym">Donax arundinaceus</name>
    <dbReference type="NCBI Taxonomy" id="35708"/>
    <lineage>
        <taxon>Eukaryota</taxon>
        <taxon>Viridiplantae</taxon>
        <taxon>Streptophyta</taxon>
        <taxon>Embryophyta</taxon>
        <taxon>Tracheophyta</taxon>
        <taxon>Spermatophyta</taxon>
        <taxon>Magnoliopsida</taxon>
        <taxon>Liliopsida</taxon>
        <taxon>Poales</taxon>
        <taxon>Poaceae</taxon>
        <taxon>PACMAD clade</taxon>
        <taxon>Arundinoideae</taxon>
        <taxon>Arundineae</taxon>
        <taxon>Arundo</taxon>
    </lineage>
</organism>
<reference evidence="2" key="2">
    <citation type="journal article" date="2015" name="Data Brief">
        <title>Shoot transcriptome of the giant reed, Arundo donax.</title>
        <authorList>
            <person name="Barrero R.A."/>
            <person name="Guerrero F.D."/>
            <person name="Moolhuijzen P."/>
            <person name="Goolsby J.A."/>
            <person name="Tidwell J."/>
            <person name="Bellgard S.E."/>
            <person name="Bellgard M.I."/>
        </authorList>
    </citation>
    <scope>NUCLEOTIDE SEQUENCE</scope>
    <source>
        <tissue evidence="2">Shoot tissue taken approximately 20 cm above the soil surface</tissue>
    </source>
</reference>
<keyword evidence="1" id="KW-1133">Transmembrane helix</keyword>
<keyword evidence="1" id="KW-0472">Membrane</keyword>
<protein>
    <submittedName>
        <fullName evidence="2">Uncharacterized protein</fullName>
    </submittedName>
</protein>
<evidence type="ECO:0000256" key="1">
    <source>
        <dbReference type="SAM" id="Phobius"/>
    </source>
</evidence>
<proteinExistence type="predicted"/>
<name>A0A0A9ECK6_ARUDO</name>
<dbReference type="EMBL" id="GBRH01160489">
    <property type="protein sequence ID" value="JAE37407.1"/>
    <property type="molecule type" value="Transcribed_RNA"/>
</dbReference>
<dbReference type="AlphaFoldDB" id="A0A0A9ECK6"/>